<keyword evidence="4" id="KW-0238">DNA-binding</keyword>
<accession>A0A549T302</accession>
<organism evidence="7 8">
    <name type="scientific">Rhizobium straminoryzae</name>
    <dbReference type="NCBI Taxonomy" id="1387186"/>
    <lineage>
        <taxon>Bacteria</taxon>
        <taxon>Pseudomonadati</taxon>
        <taxon>Pseudomonadota</taxon>
        <taxon>Alphaproteobacteria</taxon>
        <taxon>Hyphomicrobiales</taxon>
        <taxon>Rhizobiaceae</taxon>
        <taxon>Rhizobium/Agrobacterium group</taxon>
        <taxon>Rhizobium</taxon>
    </lineage>
</organism>
<dbReference type="PANTHER" id="PTHR30204">
    <property type="entry name" value="REDOX-CYCLING DRUG-SENSING TRANSCRIPTIONAL ACTIVATOR SOXR"/>
    <property type="match status" value="1"/>
</dbReference>
<keyword evidence="2" id="KW-0963">Cytoplasm</keyword>
<keyword evidence="8" id="KW-1185">Reference proteome</keyword>
<dbReference type="InterPro" id="IPR015358">
    <property type="entry name" value="Tscrpt_reg_MerR_DNA-bd"/>
</dbReference>
<dbReference type="GO" id="GO:0005507">
    <property type="term" value="F:copper ion binding"/>
    <property type="evidence" value="ECO:0007669"/>
    <property type="project" value="InterPro"/>
</dbReference>
<dbReference type="GO" id="GO:0045893">
    <property type="term" value="P:positive regulation of DNA-templated transcription"/>
    <property type="evidence" value="ECO:0007669"/>
    <property type="project" value="InterPro"/>
</dbReference>
<evidence type="ECO:0000259" key="6">
    <source>
        <dbReference type="PROSITE" id="PS50937"/>
    </source>
</evidence>
<dbReference type="PANTHER" id="PTHR30204:SF94">
    <property type="entry name" value="HEAVY METAL-DEPENDENT TRANSCRIPTIONAL REGULATOR HI_0293-RELATED"/>
    <property type="match status" value="1"/>
</dbReference>
<dbReference type="InterPro" id="IPR000551">
    <property type="entry name" value="MerR-type_HTH_dom"/>
</dbReference>
<dbReference type="InterPro" id="IPR009061">
    <property type="entry name" value="DNA-bd_dom_put_sf"/>
</dbReference>
<dbReference type="Gene3D" id="1.10.1660.10">
    <property type="match status" value="1"/>
</dbReference>
<protein>
    <submittedName>
        <fullName evidence="7">Cu(I)-responsive transcriptional regulator</fullName>
    </submittedName>
</protein>
<dbReference type="NCBIfam" id="TIGR02044">
    <property type="entry name" value="CueR"/>
    <property type="match status" value="1"/>
</dbReference>
<dbReference type="AlphaFoldDB" id="A0A549T302"/>
<reference evidence="7 8" key="1">
    <citation type="submission" date="2019-07" db="EMBL/GenBank/DDBJ databases">
        <title>Ln-dependent methylotrophs.</title>
        <authorList>
            <person name="Tani A."/>
        </authorList>
    </citation>
    <scope>NUCLEOTIDE SEQUENCE [LARGE SCALE GENOMIC DNA]</scope>
    <source>
        <strain evidence="7 8">SM12</strain>
    </source>
</reference>
<dbReference type="PROSITE" id="PS00552">
    <property type="entry name" value="HTH_MERR_1"/>
    <property type="match status" value="1"/>
</dbReference>
<dbReference type="InterPro" id="IPR011789">
    <property type="entry name" value="CueR"/>
</dbReference>
<evidence type="ECO:0000313" key="7">
    <source>
        <dbReference type="EMBL" id="TRL36240.1"/>
    </source>
</evidence>
<dbReference type="Pfam" id="PF09278">
    <property type="entry name" value="MerR-DNA-bind"/>
    <property type="match status" value="1"/>
</dbReference>
<evidence type="ECO:0000313" key="8">
    <source>
        <dbReference type="Proteomes" id="UP000316801"/>
    </source>
</evidence>
<dbReference type="Proteomes" id="UP000316801">
    <property type="component" value="Unassembled WGS sequence"/>
</dbReference>
<comment type="subcellular location">
    <subcellularLocation>
        <location evidence="1">Cytoplasm</location>
    </subcellularLocation>
</comment>
<keyword evidence="5" id="KW-0804">Transcription</keyword>
<dbReference type="GO" id="GO:0003677">
    <property type="term" value="F:DNA binding"/>
    <property type="evidence" value="ECO:0007669"/>
    <property type="project" value="UniProtKB-KW"/>
</dbReference>
<sequence length="145" mass="16119">MNIGQAAEASGVSAKMIRYYEQIGLIRPSARSDNNYRVYGEDEVHVLRFIKRARSLGFSLEETERLLALWQDRSRESASVKAVAVQHIADLKRRIAEMEGMVKTLSHLAHCCGGDGRPDCPILEDLAGHVPPPIPAASRSRRRAP</sequence>
<dbReference type="SUPFAM" id="SSF46955">
    <property type="entry name" value="Putative DNA-binding domain"/>
    <property type="match status" value="1"/>
</dbReference>
<gene>
    <name evidence="7" type="primary">cueR</name>
    <name evidence="7" type="ORF">FNA46_18355</name>
</gene>
<evidence type="ECO:0000256" key="5">
    <source>
        <dbReference type="ARBA" id="ARBA00023163"/>
    </source>
</evidence>
<dbReference type="GO" id="GO:0005737">
    <property type="term" value="C:cytoplasm"/>
    <property type="evidence" value="ECO:0007669"/>
    <property type="project" value="UniProtKB-SubCell"/>
</dbReference>
<evidence type="ECO:0000256" key="3">
    <source>
        <dbReference type="ARBA" id="ARBA00023015"/>
    </source>
</evidence>
<evidence type="ECO:0000256" key="1">
    <source>
        <dbReference type="ARBA" id="ARBA00004496"/>
    </source>
</evidence>
<dbReference type="InterPro" id="IPR047057">
    <property type="entry name" value="MerR_fam"/>
</dbReference>
<name>A0A549T302_9HYPH</name>
<feature type="domain" description="HTH merR-type" evidence="6">
    <location>
        <begin position="1"/>
        <end position="69"/>
    </location>
</feature>
<keyword evidence="3" id="KW-0805">Transcription regulation</keyword>
<dbReference type="CDD" id="cd01108">
    <property type="entry name" value="HTH_CueR"/>
    <property type="match status" value="1"/>
</dbReference>
<evidence type="ECO:0000256" key="4">
    <source>
        <dbReference type="ARBA" id="ARBA00023125"/>
    </source>
</evidence>
<dbReference type="PRINTS" id="PR00040">
    <property type="entry name" value="HTHMERR"/>
</dbReference>
<dbReference type="EMBL" id="VJMG01000056">
    <property type="protein sequence ID" value="TRL36240.1"/>
    <property type="molecule type" value="Genomic_DNA"/>
</dbReference>
<dbReference type="GO" id="GO:0003700">
    <property type="term" value="F:DNA-binding transcription factor activity"/>
    <property type="evidence" value="ECO:0007669"/>
    <property type="project" value="InterPro"/>
</dbReference>
<dbReference type="SMART" id="SM00422">
    <property type="entry name" value="HTH_MERR"/>
    <property type="match status" value="1"/>
</dbReference>
<dbReference type="PROSITE" id="PS50937">
    <property type="entry name" value="HTH_MERR_2"/>
    <property type="match status" value="1"/>
</dbReference>
<dbReference type="RefSeq" id="WP_143126662.1">
    <property type="nucleotide sequence ID" value="NZ_VJMG01000056.1"/>
</dbReference>
<comment type="caution">
    <text evidence="7">The sequence shown here is derived from an EMBL/GenBank/DDBJ whole genome shotgun (WGS) entry which is preliminary data.</text>
</comment>
<dbReference type="Pfam" id="PF00376">
    <property type="entry name" value="MerR"/>
    <property type="match status" value="1"/>
</dbReference>
<proteinExistence type="predicted"/>
<evidence type="ECO:0000256" key="2">
    <source>
        <dbReference type="ARBA" id="ARBA00022490"/>
    </source>
</evidence>